<evidence type="ECO:0000256" key="1">
    <source>
        <dbReference type="SAM" id="MobiDB-lite"/>
    </source>
</evidence>
<gene>
    <name evidence="2" type="ORF">HCN44_010108</name>
</gene>
<feature type="region of interest" description="Disordered" evidence="1">
    <location>
        <begin position="332"/>
        <end position="365"/>
    </location>
</feature>
<reference evidence="2 3" key="1">
    <citation type="submission" date="2020-08" db="EMBL/GenBank/DDBJ databases">
        <title>Aphidius gifuensis genome sequencing and assembly.</title>
        <authorList>
            <person name="Du Z."/>
        </authorList>
    </citation>
    <scope>NUCLEOTIDE SEQUENCE [LARGE SCALE GENOMIC DNA]</scope>
    <source>
        <strain evidence="2">YNYX2018</strain>
        <tissue evidence="2">Adults</tissue>
    </source>
</reference>
<feature type="region of interest" description="Disordered" evidence="1">
    <location>
        <begin position="276"/>
        <end position="301"/>
    </location>
</feature>
<name>A0A835CTP6_APHGI</name>
<dbReference type="AlphaFoldDB" id="A0A835CTP6"/>
<dbReference type="Proteomes" id="UP000639338">
    <property type="component" value="Unassembled WGS sequence"/>
</dbReference>
<keyword evidence="3" id="KW-1185">Reference proteome</keyword>
<dbReference type="EMBL" id="JACMRX010000003">
    <property type="protein sequence ID" value="KAF7993513.1"/>
    <property type="molecule type" value="Genomic_DNA"/>
</dbReference>
<protein>
    <submittedName>
        <fullName evidence="2">Uncharacterized protein</fullName>
    </submittedName>
</protein>
<evidence type="ECO:0000313" key="2">
    <source>
        <dbReference type="EMBL" id="KAF7993513.1"/>
    </source>
</evidence>
<proteinExistence type="predicted"/>
<accession>A0A835CTP6</accession>
<organism evidence="2 3">
    <name type="scientific">Aphidius gifuensis</name>
    <name type="common">Parasitoid wasp</name>
    <dbReference type="NCBI Taxonomy" id="684658"/>
    <lineage>
        <taxon>Eukaryota</taxon>
        <taxon>Metazoa</taxon>
        <taxon>Ecdysozoa</taxon>
        <taxon>Arthropoda</taxon>
        <taxon>Hexapoda</taxon>
        <taxon>Insecta</taxon>
        <taxon>Pterygota</taxon>
        <taxon>Neoptera</taxon>
        <taxon>Endopterygota</taxon>
        <taxon>Hymenoptera</taxon>
        <taxon>Apocrita</taxon>
        <taxon>Ichneumonoidea</taxon>
        <taxon>Braconidae</taxon>
        <taxon>Aphidiinae</taxon>
        <taxon>Aphidius</taxon>
    </lineage>
</organism>
<feature type="compositionally biased region" description="Basic residues" evidence="1">
    <location>
        <begin position="356"/>
        <end position="365"/>
    </location>
</feature>
<feature type="compositionally biased region" description="Low complexity" evidence="1">
    <location>
        <begin position="286"/>
        <end position="295"/>
    </location>
</feature>
<evidence type="ECO:0000313" key="3">
    <source>
        <dbReference type="Proteomes" id="UP000639338"/>
    </source>
</evidence>
<sequence>MEHDINSSNAKNDNSIFEYSVDYSGASSIQDILNLSVDMRHRRRGFIVSPDVIDEFNKTNNSFLNVSMLNPSHKRDDDDDGYCNIKNSNSMPAKLTNSPARSIKKTTGVDDLSNEDKVKKKLENLNNTPSIDIDDRANACIEEYKKRREYREKRRLINKSSTTPNRYNCNVKENKVISGSKSMKNHESTLSKRKEIIDISKAEEKTSKKKQIKLKSLVNLNESSIASDELSCYDFDPTSVIDGSSTCLLEKSYRDICAKRHEERQKRNKMMIDSQEIRKRKRYSESSESSDSSHSQFKKTRKSYVVEDSKVDSSLRLMNRRRNFKLRSRAIVVDSSSDSDDKSSCKKQFALESTKSSKKKVKKRW</sequence>
<comment type="caution">
    <text evidence="2">The sequence shown here is derived from an EMBL/GenBank/DDBJ whole genome shotgun (WGS) entry which is preliminary data.</text>
</comment>